<keyword evidence="2" id="KW-0808">Transferase</keyword>
<sequence length="210" mass="23815">MIGFYNYTVILTYLSLVSALFGTHLAFKGNFDGALICLLLSGAFDSFDGMVARTKKDRTEEERKFGIQIDSLADMFSFGIFPAIIGYTMMDSIVCGVTWLWFFIFAFYALCAISRLGYFNVVEEMRQNTTTEKRKYYQGLPVTSASLIFPAVCLLRHFLTVEMTYSIYAWVMFITAWAFIINFKVRKPGLKGILVMLVVGILICTGLIML</sequence>
<reference evidence="2 3" key="1">
    <citation type="journal article" date="2018" name="BMC Genomics">
        <title>Whole genome sequencing and function prediction of 133 gut anaerobes isolated from chicken caecum in pure cultures.</title>
        <authorList>
            <person name="Medvecky M."/>
            <person name="Cejkova D."/>
            <person name="Polansky O."/>
            <person name="Karasova D."/>
            <person name="Kubasova T."/>
            <person name="Cizek A."/>
            <person name="Rychlik I."/>
        </authorList>
    </citation>
    <scope>NUCLEOTIDE SEQUENCE [LARGE SCALE GENOMIC DNA]</scope>
    <source>
        <strain evidence="2 3">An13</strain>
    </source>
</reference>
<accession>A0A1Y4SNL7</accession>
<gene>
    <name evidence="2" type="ORF">B5E75_13775</name>
</gene>
<organism evidence="2 3">
    <name type="scientific">Massilimicrobiota timonensis</name>
    <dbReference type="NCBI Taxonomy" id="1776392"/>
    <lineage>
        <taxon>Bacteria</taxon>
        <taxon>Bacillati</taxon>
        <taxon>Bacillota</taxon>
        <taxon>Erysipelotrichia</taxon>
        <taxon>Erysipelotrichales</taxon>
        <taxon>Erysipelotrichaceae</taxon>
        <taxon>Massilimicrobiota</taxon>
    </lineage>
</organism>
<dbReference type="GO" id="GO:0016020">
    <property type="term" value="C:membrane"/>
    <property type="evidence" value="ECO:0007669"/>
    <property type="project" value="InterPro"/>
</dbReference>
<feature type="transmembrane region" description="Helical" evidence="1">
    <location>
        <begin position="139"/>
        <end position="159"/>
    </location>
</feature>
<feature type="transmembrane region" description="Helical" evidence="1">
    <location>
        <begin position="72"/>
        <end position="90"/>
    </location>
</feature>
<name>A0A1Y4SNL7_9FIRM</name>
<evidence type="ECO:0000313" key="2">
    <source>
        <dbReference type="EMBL" id="OUQ30433.1"/>
    </source>
</evidence>
<dbReference type="RefSeq" id="WP_087360432.1">
    <property type="nucleotide sequence ID" value="NZ_NFLJ01000065.1"/>
</dbReference>
<feature type="transmembrane region" description="Helical" evidence="1">
    <location>
        <begin position="7"/>
        <end position="27"/>
    </location>
</feature>
<dbReference type="Gene3D" id="1.20.120.1760">
    <property type="match status" value="1"/>
</dbReference>
<keyword evidence="1" id="KW-0472">Membrane</keyword>
<dbReference type="GO" id="GO:0008654">
    <property type="term" value="P:phospholipid biosynthetic process"/>
    <property type="evidence" value="ECO:0007669"/>
    <property type="project" value="InterPro"/>
</dbReference>
<dbReference type="OrthoDB" id="9777147at2"/>
<feature type="transmembrane region" description="Helical" evidence="1">
    <location>
        <begin position="33"/>
        <end position="51"/>
    </location>
</feature>
<dbReference type="InterPro" id="IPR000462">
    <property type="entry name" value="CDP-OH_P_trans"/>
</dbReference>
<dbReference type="AlphaFoldDB" id="A0A1Y4SNL7"/>
<keyword evidence="3" id="KW-1185">Reference proteome</keyword>
<dbReference type="Proteomes" id="UP000195305">
    <property type="component" value="Unassembled WGS sequence"/>
</dbReference>
<evidence type="ECO:0000313" key="3">
    <source>
        <dbReference type="Proteomes" id="UP000195305"/>
    </source>
</evidence>
<protein>
    <submittedName>
        <fullName evidence="2">CDP-diacylglycerol--serine O-phosphatidyltransferase</fullName>
    </submittedName>
</protein>
<dbReference type="GO" id="GO:0016780">
    <property type="term" value="F:phosphotransferase activity, for other substituted phosphate groups"/>
    <property type="evidence" value="ECO:0007669"/>
    <property type="project" value="InterPro"/>
</dbReference>
<comment type="caution">
    <text evidence="2">The sequence shown here is derived from an EMBL/GenBank/DDBJ whole genome shotgun (WGS) entry which is preliminary data.</text>
</comment>
<evidence type="ECO:0000256" key="1">
    <source>
        <dbReference type="SAM" id="Phobius"/>
    </source>
</evidence>
<feature type="transmembrane region" description="Helical" evidence="1">
    <location>
        <begin position="190"/>
        <end position="209"/>
    </location>
</feature>
<keyword evidence="1" id="KW-0812">Transmembrane</keyword>
<feature type="transmembrane region" description="Helical" evidence="1">
    <location>
        <begin position="165"/>
        <end position="183"/>
    </location>
</feature>
<feature type="transmembrane region" description="Helical" evidence="1">
    <location>
        <begin position="96"/>
        <end position="118"/>
    </location>
</feature>
<keyword evidence="1" id="KW-1133">Transmembrane helix</keyword>
<dbReference type="Pfam" id="PF01066">
    <property type="entry name" value="CDP-OH_P_transf"/>
    <property type="match status" value="1"/>
</dbReference>
<dbReference type="InterPro" id="IPR043130">
    <property type="entry name" value="CDP-OH_PTrfase_TM_dom"/>
</dbReference>
<dbReference type="EMBL" id="NFLJ01000065">
    <property type="protein sequence ID" value="OUQ30433.1"/>
    <property type="molecule type" value="Genomic_DNA"/>
</dbReference>
<proteinExistence type="predicted"/>